<gene>
    <name evidence="1" type="ORF">NCTC12965_06347</name>
</gene>
<organism evidence="1">
    <name type="scientific">Serratia fonticola</name>
    <dbReference type="NCBI Taxonomy" id="47917"/>
    <lineage>
        <taxon>Bacteria</taxon>
        <taxon>Pseudomonadati</taxon>
        <taxon>Pseudomonadota</taxon>
        <taxon>Gammaproteobacteria</taxon>
        <taxon>Enterobacterales</taxon>
        <taxon>Yersiniaceae</taxon>
        <taxon>Serratia</taxon>
    </lineage>
</organism>
<protein>
    <submittedName>
        <fullName evidence="1">Uncharacterized protein</fullName>
    </submittedName>
</protein>
<proteinExistence type="predicted"/>
<name>A0A4U9W0B5_SERFO</name>
<accession>A0A4U9W0B5</accession>
<evidence type="ECO:0000313" key="1">
    <source>
        <dbReference type="EMBL" id="VTR52362.1"/>
    </source>
</evidence>
<reference evidence="1" key="1">
    <citation type="submission" date="2019-05" db="EMBL/GenBank/DDBJ databases">
        <authorList>
            <consortium name="Pathogen Informatics"/>
        </authorList>
    </citation>
    <scope>NUCLEOTIDE SEQUENCE [LARGE SCALE GENOMIC DNA]</scope>
    <source>
        <strain evidence="1">NCTC12965</strain>
    </source>
</reference>
<dbReference type="EMBL" id="CABEEZ010000126">
    <property type="protein sequence ID" value="VTR52362.1"/>
    <property type="molecule type" value="Genomic_DNA"/>
</dbReference>
<sequence length="50" mass="5705">MCISFCQAVTWMVTLQHLLADSHCQKLSCPSLILNASLKVIWGRYARFYG</sequence>
<dbReference type="AlphaFoldDB" id="A0A4U9W0B5"/>